<feature type="signal peptide" evidence="1">
    <location>
        <begin position="1"/>
        <end position="27"/>
    </location>
</feature>
<gene>
    <name evidence="2" type="ORF">J2125_001909</name>
</gene>
<evidence type="ECO:0008006" key="4">
    <source>
        <dbReference type="Google" id="ProtNLM"/>
    </source>
</evidence>
<sequence length="65" mass="7560">MKRSIKPLCMVAAFTVITMGICAPAFACYRQRSDCYYNCMRFHNWQWWQRMACALGGRQQSPFAG</sequence>
<reference evidence="3" key="2">
    <citation type="submission" date="2023-07" db="EMBL/GenBank/DDBJ databases">
        <title>Genome mining of underrepresented organisms for secondary metabolites.</title>
        <authorList>
            <person name="D'Agostino P.M."/>
        </authorList>
    </citation>
    <scope>NUCLEOTIDE SEQUENCE [LARGE SCALE GENOMIC DNA]</scope>
    <source>
        <strain evidence="3">WS4403</strain>
    </source>
</reference>
<reference evidence="2 3" key="1">
    <citation type="submission" date="2021-03" db="EMBL/GenBank/DDBJ databases">
        <authorList>
            <person name="D'Agostino P."/>
            <person name="Huntemann M."/>
            <person name="Clum A."/>
            <person name="Spunde A."/>
            <person name="Palaniappan K."/>
            <person name="Ritter S."/>
            <person name="Mikhailova N."/>
            <person name="Chen I.-M."/>
            <person name="Stamatis D."/>
            <person name="Reddy T."/>
            <person name="O'Malley R."/>
            <person name="Daum C."/>
            <person name="Shapiro N."/>
            <person name="Ivanova N."/>
            <person name="Kyrpides N."/>
            <person name="Woyke T."/>
        </authorList>
    </citation>
    <scope>NUCLEOTIDE SEQUENCE [LARGE SCALE GENOMIC DNA]</scope>
    <source>
        <strain evidence="2 3">WS4403</strain>
    </source>
</reference>
<keyword evidence="1" id="KW-0732">Signal</keyword>
<proteinExistence type="predicted"/>
<evidence type="ECO:0000256" key="1">
    <source>
        <dbReference type="SAM" id="SignalP"/>
    </source>
</evidence>
<accession>A0ABS4P7V0</accession>
<organism evidence="2 3">
    <name type="scientific">Winslowiella toletana</name>
    <dbReference type="NCBI Taxonomy" id="92490"/>
    <lineage>
        <taxon>Bacteria</taxon>
        <taxon>Pseudomonadati</taxon>
        <taxon>Pseudomonadota</taxon>
        <taxon>Gammaproteobacteria</taxon>
        <taxon>Enterobacterales</taxon>
        <taxon>Erwiniaceae</taxon>
        <taxon>Winslowiella</taxon>
    </lineage>
</organism>
<evidence type="ECO:0000313" key="2">
    <source>
        <dbReference type="EMBL" id="MBP2168717.1"/>
    </source>
</evidence>
<name>A0ABS4P7V0_9GAMM</name>
<dbReference type="Proteomes" id="UP001195624">
    <property type="component" value="Unassembled WGS sequence"/>
</dbReference>
<protein>
    <recommendedName>
        <fullName evidence="4">Lipoprotein</fullName>
    </recommendedName>
</protein>
<feature type="chain" id="PRO_5045167263" description="Lipoprotein" evidence="1">
    <location>
        <begin position="28"/>
        <end position="65"/>
    </location>
</feature>
<keyword evidence="3" id="KW-1185">Reference proteome</keyword>
<evidence type="ECO:0000313" key="3">
    <source>
        <dbReference type="Proteomes" id="UP001195624"/>
    </source>
</evidence>
<dbReference type="EMBL" id="JAGGMQ010000001">
    <property type="protein sequence ID" value="MBP2168717.1"/>
    <property type="molecule type" value="Genomic_DNA"/>
</dbReference>
<dbReference type="RefSeq" id="WP_157819413.1">
    <property type="nucleotide sequence ID" value="NZ_JAGGMQ010000001.1"/>
</dbReference>
<comment type="caution">
    <text evidence="2">The sequence shown here is derived from an EMBL/GenBank/DDBJ whole genome shotgun (WGS) entry which is preliminary data.</text>
</comment>